<dbReference type="PANTHER" id="PTHR45228:SF5">
    <property type="entry name" value="CYCLIC DI-GMP PHOSPHODIESTERASE VC_1348-RELATED"/>
    <property type="match status" value="1"/>
</dbReference>
<accession>S0FSU4</accession>
<dbReference type="Proteomes" id="UP000014216">
    <property type="component" value="Unassembled WGS sequence"/>
</dbReference>
<gene>
    <name evidence="3" type="ORF">Dpo_12c00280</name>
</gene>
<evidence type="ECO:0000313" key="4">
    <source>
        <dbReference type="Proteomes" id="UP000014216"/>
    </source>
</evidence>
<evidence type="ECO:0000313" key="3">
    <source>
        <dbReference type="EMBL" id="EMS77750.1"/>
    </source>
</evidence>
<dbReference type="AlphaFoldDB" id="S0FSU4"/>
<keyword evidence="4" id="KW-1185">Reference proteome</keyword>
<dbReference type="EMBL" id="APJX01000012">
    <property type="protein sequence ID" value="EMS77750.1"/>
    <property type="molecule type" value="Genomic_DNA"/>
</dbReference>
<evidence type="ECO:0000256" key="1">
    <source>
        <dbReference type="SAM" id="Phobius"/>
    </source>
</evidence>
<dbReference type="InterPro" id="IPR001638">
    <property type="entry name" value="Solute-binding_3/MltF_N"/>
</dbReference>
<dbReference type="SUPFAM" id="SSF53850">
    <property type="entry name" value="Periplasmic binding protein-like II"/>
    <property type="match status" value="1"/>
</dbReference>
<dbReference type="Gene3D" id="6.10.340.10">
    <property type="match status" value="1"/>
</dbReference>
<proteinExistence type="predicted"/>
<organism evidence="3 4">
    <name type="scientific">Desulfotignum phosphitoxidans DSM 13687</name>
    <dbReference type="NCBI Taxonomy" id="1286635"/>
    <lineage>
        <taxon>Bacteria</taxon>
        <taxon>Pseudomonadati</taxon>
        <taxon>Thermodesulfobacteriota</taxon>
        <taxon>Desulfobacteria</taxon>
        <taxon>Desulfobacterales</taxon>
        <taxon>Desulfobacteraceae</taxon>
        <taxon>Desulfotignum</taxon>
    </lineage>
</organism>
<dbReference type="Pfam" id="PF00497">
    <property type="entry name" value="SBP_bac_3"/>
    <property type="match status" value="1"/>
</dbReference>
<dbReference type="SUPFAM" id="SSF109604">
    <property type="entry name" value="HD-domain/PDEase-like"/>
    <property type="match status" value="1"/>
</dbReference>
<dbReference type="PANTHER" id="PTHR45228">
    <property type="entry name" value="CYCLIC DI-GMP PHOSPHODIESTERASE TM_0186-RELATED"/>
    <property type="match status" value="1"/>
</dbReference>
<dbReference type="CDD" id="cd01007">
    <property type="entry name" value="PBP2_BvgS_HisK_like"/>
    <property type="match status" value="1"/>
</dbReference>
<sequence length="574" mass="64992">MPRKISKSGFPASHYISDLPLSRESEIYLYQSNGQINASNQKALPEKKSYNIDPIPLTPQEQTLIKQAGTIRISNEMDWPPLDFAVAGEPRGYAIDLIRLLAHMTGLKIEFINGYTWPELLDQFKNGDIDVIHPVVRSDMTQDIGVFSDPLITLPQAVVTRPGSDPITTLPQDLHLIIHPQHHFLVPILNKALAAIPDRQRQAMKETWLSPGPEIAQASNQSLETVPYSRLIEIAGQKALENQLHKTVINGEDHLIFVTLLDPDPSSREYFAVVVPSRQILADCLEKLKTSILITIACMILLLPLCWLFATPVVNPIKRLAAENRKIKHRQYDQVTLCSSVIKEIHDLAISLVDMSEAIQQHEQQQADLMDAVIQTSAGAIDDKSPYTGQHCARVPELALMMVRAADQSNTPPFDRFSFHSKDQLREFQIGAWLHDCGKIITPEHIMNKGTKLETIYNRIHEIRMRFEVLWRDAQIQTLEKNWQNRKKTGNGRKNWQPHARHCKPIFPLSPESISAEKNCQKRILNESRHWLPSPGSAISTIGWVCHPRKHPCIPIRLRPCPQRNICSATNPGI</sequence>
<comment type="caution">
    <text evidence="3">The sequence shown here is derived from an EMBL/GenBank/DDBJ whole genome shotgun (WGS) entry which is preliminary data.</text>
</comment>
<keyword evidence="1" id="KW-0472">Membrane</keyword>
<feature type="domain" description="Solute-binding protein family 3/N-terminal" evidence="2">
    <location>
        <begin position="71"/>
        <end position="209"/>
    </location>
</feature>
<dbReference type="InterPro" id="IPR052020">
    <property type="entry name" value="Cyclic_di-GMP/3'3'-cGAMP_PDE"/>
</dbReference>
<dbReference type="PATRIC" id="fig|1286635.3.peg.4208"/>
<dbReference type="Gene3D" id="1.10.3210.10">
    <property type="entry name" value="Hypothetical protein af1432"/>
    <property type="match status" value="1"/>
</dbReference>
<dbReference type="Gene3D" id="3.40.190.10">
    <property type="entry name" value="Periplasmic binding protein-like II"/>
    <property type="match status" value="1"/>
</dbReference>
<keyword evidence="1" id="KW-0812">Transmembrane</keyword>
<keyword evidence="1" id="KW-1133">Transmembrane helix</keyword>
<evidence type="ECO:0000259" key="2">
    <source>
        <dbReference type="Pfam" id="PF00497"/>
    </source>
</evidence>
<name>S0FSU4_9BACT</name>
<keyword evidence="3" id="KW-0378">Hydrolase</keyword>
<dbReference type="GO" id="GO:0016787">
    <property type="term" value="F:hydrolase activity"/>
    <property type="evidence" value="ECO:0007669"/>
    <property type="project" value="UniProtKB-KW"/>
</dbReference>
<protein>
    <submittedName>
        <fullName evidence="3">Metal dependent phosphohydrolase</fullName>
    </submittedName>
</protein>
<reference evidence="3 4" key="1">
    <citation type="journal article" date="2013" name="Genome Announc.">
        <title>Draft Genome Sequence of Desulfotignum phosphitoxidans DSM 13687 Strain FiPS-3.</title>
        <authorList>
            <person name="Poehlein A."/>
            <person name="Daniel R."/>
            <person name="Simeonova D.D."/>
        </authorList>
    </citation>
    <scope>NUCLEOTIDE SEQUENCE [LARGE SCALE GENOMIC DNA]</scope>
    <source>
        <strain evidence="3 4">DSM 13687</strain>
    </source>
</reference>
<dbReference type="RefSeq" id="WP_006968188.1">
    <property type="nucleotide sequence ID" value="NZ_APJX01000012.1"/>
</dbReference>
<feature type="transmembrane region" description="Helical" evidence="1">
    <location>
        <begin position="292"/>
        <end position="310"/>
    </location>
</feature>